<keyword evidence="3" id="KW-1185">Reference proteome</keyword>
<evidence type="ECO:0000313" key="2">
    <source>
        <dbReference type="EMBL" id="MCH6269166.1"/>
    </source>
</evidence>
<evidence type="ECO:0000313" key="3">
    <source>
        <dbReference type="Proteomes" id="UP000677265"/>
    </source>
</evidence>
<organism evidence="1">
    <name type="scientific">Neobacillus citreus</name>
    <dbReference type="NCBI Taxonomy" id="2833578"/>
    <lineage>
        <taxon>Bacteria</taxon>
        <taxon>Bacillati</taxon>
        <taxon>Bacillota</taxon>
        <taxon>Bacilli</taxon>
        <taxon>Bacillales</taxon>
        <taxon>Bacillaceae</taxon>
        <taxon>Neobacillus</taxon>
    </lineage>
</organism>
<sequence length="110" mass="12006">MSQANIPNITPTISLSTAQTVPLLLASIALEELALAHIINAEAEKLQFVLGTITPAPRTTFSPAVVNLTNLLALDASVQRTLRDVIKKEMLLEFKFENILDLIAITPFPR</sequence>
<proteinExistence type="predicted"/>
<dbReference type="EMBL" id="JAGYPE010000004">
    <property type="protein sequence ID" value="MBS4184338.1"/>
    <property type="molecule type" value="Genomic_DNA"/>
</dbReference>
<evidence type="ECO:0000313" key="1">
    <source>
        <dbReference type="EMBL" id="MBS4184338.1"/>
    </source>
</evidence>
<dbReference type="EMBL" id="JAGYPE020000082">
    <property type="protein sequence ID" value="MCH6269166.1"/>
    <property type="molecule type" value="Genomic_DNA"/>
</dbReference>
<dbReference type="AlphaFoldDB" id="A0A942T366"/>
<comment type="caution">
    <text evidence="1">The sequence shown here is derived from an EMBL/GenBank/DDBJ whole genome shotgun (WGS) entry which is preliminary data.</text>
</comment>
<dbReference type="Proteomes" id="UP000677265">
    <property type="component" value="Unassembled WGS sequence"/>
</dbReference>
<dbReference type="InterPro" id="IPR058705">
    <property type="entry name" value="A_ENA"/>
</dbReference>
<reference evidence="1" key="1">
    <citation type="submission" date="2021-05" db="EMBL/GenBank/DDBJ databases">
        <title>Novel Bacillus species.</title>
        <authorList>
            <person name="Liu G."/>
        </authorList>
    </citation>
    <scope>NUCLEOTIDE SEQUENCE</scope>
    <source>
        <strain evidence="1 3">FJAT-50051</strain>
    </source>
</reference>
<gene>
    <name evidence="2" type="ORF">KHB02_026925</name>
    <name evidence="1" type="ORF">KHB02_23360</name>
</gene>
<name>A0A942T366_9BACI</name>
<dbReference type="RefSeq" id="WP_213144224.1">
    <property type="nucleotide sequence ID" value="NZ_JAGYPE020000082.1"/>
</dbReference>
<protein>
    <submittedName>
        <fullName evidence="1">Uncharacterized protein</fullName>
    </submittedName>
</protein>
<accession>A0A942T366</accession>
<dbReference type="Pfam" id="PF26595">
    <property type="entry name" value="A_ENA"/>
    <property type="match status" value="1"/>
</dbReference>